<dbReference type="PANTHER" id="PTHR12809:SF2">
    <property type="entry name" value="MEDIATOR OF RNA POLYMERASE II TRANSCRIPTION SUBUNIT 14"/>
    <property type="match status" value="1"/>
</dbReference>
<feature type="domain" description="Mediator of RNA polymerase II transcription subunit 14 C-terminal" evidence="18">
    <location>
        <begin position="1334"/>
        <end position="1472"/>
    </location>
</feature>
<evidence type="ECO:0000256" key="11">
    <source>
        <dbReference type="SAM" id="MobiDB-lite"/>
    </source>
</evidence>
<dbReference type="InterPro" id="IPR055107">
    <property type="entry name" value="Med14_RM8"/>
</dbReference>
<evidence type="ECO:0000259" key="16">
    <source>
        <dbReference type="Pfam" id="PF25065"/>
    </source>
</evidence>
<evidence type="ECO:0000256" key="3">
    <source>
        <dbReference type="ARBA" id="ARBA00019619"/>
    </source>
</evidence>
<dbReference type="InterPro" id="IPR013947">
    <property type="entry name" value="Mediator_Med14"/>
</dbReference>
<evidence type="ECO:0000256" key="2">
    <source>
        <dbReference type="ARBA" id="ARBA00007813"/>
    </source>
</evidence>
<comment type="subcellular location">
    <subcellularLocation>
        <location evidence="1 10">Nucleus</location>
    </subcellularLocation>
</comment>
<dbReference type="Proteomes" id="UP000014500">
    <property type="component" value="Unassembled WGS sequence"/>
</dbReference>
<evidence type="ECO:0000256" key="1">
    <source>
        <dbReference type="ARBA" id="ARBA00004123"/>
    </source>
</evidence>
<feature type="domain" description="Mediator of RNA polymerase II transcription subunit 14 RM8" evidence="14">
    <location>
        <begin position="1245"/>
        <end position="1318"/>
    </location>
</feature>
<dbReference type="GO" id="GO:0070847">
    <property type="term" value="C:core mediator complex"/>
    <property type="evidence" value="ECO:0007669"/>
    <property type="project" value="TreeGrafter"/>
</dbReference>
<sequence length="1473" mass="165062">MASSMVPIPLEGHQTPVALQSHCIGGNNSGSISLSVLVDFLLQRTYHELSVLSELLPRKTDMERKIEIVSFASRTRQLFVRLLALVKWANSASKVDKCSAIMQFLDKQSMLFIETADMLARMARETLVHARLPNFHLPCAVEVLTTGTYLRLPTCIRDRIVPADPITPLEKRSTLLRLNQIIQYRLVTSADLPAQMRSIKIEYGQVTFQVEHEFEVSLTVMSDSLTDPWRLIDINVLVEDKETGDGKPLVHPLQVHFIHQLIQSRLLDNPKPLHDLYSVLHSFCLSLQLEVLHSQVMRLRTERLTGYIAVEYSPGVSLTIFYWSNLLNRYELPDIGYKLTLQIHSYDSSKPLQIIHVPRLGSKECQQADHAFKSDQLSIEKLLVHTIYIRTKQRLHELKEEIKPKLGSVEFNIVGSPAVLHIPILQPCLRSEQLLVSIDTHKGIFLAHVPQYEPPMIQEIQQTLNGDKSKLEALIMELRYWIVLRRCEKTLQYLPVITTESLPLVDSGELTVSLSQMSKHKLFIKLCRHSNCYVIVELKEASKNPYEVHLEYHLLVTKLVPLEDEPAADTDAQRSFLSISSLVQFDAFTITHGPFTIVDVDQIDKGYGKRRLPLKMNEPPVKRSKPPAYFLPDLAHIIAMCDERLPFSSFMEELNRRNVCNQGVQVEANGACLCIKLVKMPDCDGVDKNVLENLRHSLLGCSIRMQSKGTRAWLVEYIFCHCPLVSLNSREQGARRLVYFLYDLLSADKVGKTVDDFLADWNAIAYMYQAVISYVDALSQDSGHMLSNMAEVKTYSYRRLILGYGPNKANTVTILWRSLEKKFHLVFGVVGNTESATNPHSLVALQLKQLFNQHKSLPHLIKLLHETYTPLLSINKLTTIPILAGFNSRSPQSVLDFAIVPHSPTHIRISFRNLYCLDVHFRAEGLVAIRDGAYSLFDKSKAIEEFTPIPSLKAFLNKFVDDSACQIRRRSQSEDDNPPSPVSAMDSLDSFMSGHQKPNSPADRSQEGGLRFHHPVTPPSGSNPHTPASPHMGVLSNTYSSSPAAASFPLASPPSLQGNINPSPSMHHMGTPSPGTLLTANSPSNPLHVPSPGSFLPIASPSPQVHLPSPAGAFMGHPEGGSPYPSSGLSMPSPATQQWPRSPSMPRPSPGGRNLGTVQSPGSHPALHSPQGEHKGMVMSQTLTHLSRILPQRSWAAATPTLLTHGAFDVLCTPAPILNVPPIPGMSVCSPLERFMSCVYLRRSLQRLIQNEDNLQSIPCNEPGVVIFKVENFHCRVSQNSNHLQTLYLKITPTPEHKDHWSPEEFQILERFFDNRVVCNPYKPSAMLAFVRMLTSPPRILKDFIQIMRFELFPDRNYKWQVHWCLTIPPAASAIGPVGSVGFVVAKTKFLFFLQLTRQMYAGAEPLTLVLPLVHDIMNNTTQLAERPDVTPPPPNPVIAAALKRFSEFNQNPSECTIATSVRELLSNLVIPH</sequence>
<evidence type="ECO:0000313" key="20">
    <source>
        <dbReference type="Proteomes" id="UP000014500"/>
    </source>
</evidence>
<dbReference type="GO" id="GO:0006357">
    <property type="term" value="P:regulation of transcription by RNA polymerase II"/>
    <property type="evidence" value="ECO:0007669"/>
    <property type="project" value="InterPro"/>
</dbReference>
<dbReference type="InterPro" id="IPR055113">
    <property type="entry name" value="Med14_RM2"/>
</dbReference>
<evidence type="ECO:0000256" key="10">
    <source>
        <dbReference type="RuleBase" id="RU365082"/>
    </source>
</evidence>
<keyword evidence="7 10" id="KW-0804">Transcription</keyword>
<proteinExistence type="inferred from homology"/>
<evidence type="ECO:0000259" key="13">
    <source>
        <dbReference type="Pfam" id="PF22981"/>
    </source>
</evidence>
<dbReference type="InterPro" id="IPR056878">
    <property type="entry name" value="RM5_Med14"/>
</dbReference>
<evidence type="ECO:0000259" key="12">
    <source>
        <dbReference type="Pfam" id="PF08638"/>
    </source>
</evidence>
<evidence type="ECO:0000259" key="15">
    <source>
        <dbReference type="Pfam" id="PF22984"/>
    </source>
</evidence>
<dbReference type="PhylomeDB" id="T1J569"/>
<dbReference type="OMA" id="KQPAYFI"/>
<evidence type="ECO:0000256" key="8">
    <source>
        <dbReference type="ARBA" id="ARBA00023242"/>
    </source>
</evidence>
<dbReference type="Pfam" id="PF25067">
    <property type="entry name" value="RM5_Med14"/>
    <property type="match status" value="1"/>
</dbReference>
<feature type="domain" description="Mediator of RNA polymerase II transcription subunit 14 RM5" evidence="17">
    <location>
        <begin position="659"/>
        <end position="748"/>
    </location>
</feature>
<feature type="domain" description="Mediator of RNA polymerase II transcription subunit 14 RM6" evidence="15">
    <location>
        <begin position="786"/>
        <end position="854"/>
    </location>
</feature>
<evidence type="ECO:0000313" key="19">
    <source>
        <dbReference type="EnsemblMetazoa" id="SMAR008767-PA"/>
    </source>
</evidence>
<dbReference type="STRING" id="126957.T1J569"/>
<feature type="domain" description="Mediator of RNA polymerase II transcription subunit 14 RM3" evidence="16">
    <location>
        <begin position="380"/>
        <end position="487"/>
    </location>
</feature>
<dbReference type="Pfam" id="PF22984">
    <property type="entry name" value="RM6_Med14"/>
    <property type="match status" value="1"/>
</dbReference>
<feature type="compositionally biased region" description="Polar residues" evidence="11">
    <location>
        <begin position="1073"/>
        <end position="1085"/>
    </location>
</feature>
<keyword evidence="5 10" id="KW-0805">Transcription regulation</keyword>
<evidence type="ECO:0000256" key="9">
    <source>
        <dbReference type="ARBA" id="ARBA00032007"/>
    </source>
</evidence>
<name>T1J569_STRMM</name>
<dbReference type="GO" id="GO:0016592">
    <property type="term" value="C:mediator complex"/>
    <property type="evidence" value="ECO:0007669"/>
    <property type="project" value="UniProtKB-UniRule"/>
</dbReference>
<evidence type="ECO:0000256" key="7">
    <source>
        <dbReference type="ARBA" id="ARBA00023163"/>
    </source>
</evidence>
<protein>
    <recommendedName>
        <fullName evidence="3 10">Mediator of RNA polymerase II transcription subunit 14</fullName>
    </recommendedName>
    <alternativeName>
        <fullName evidence="9 10">Mediator complex subunit 14</fullName>
    </alternativeName>
</protein>
<feature type="compositionally biased region" description="Low complexity" evidence="11">
    <location>
        <begin position="1040"/>
        <end position="1056"/>
    </location>
</feature>
<dbReference type="GO" id="GO:0003712">
    <property type="term" value="F:transcription coregulator activity"/>
    <property type="evidence" value="ECO:0007669"/>
    <property type="project" value="UniProtKB-UniRule"/>
</dbReference>
<feature type="region of interest" description="Disordered" evidence="11">
    <location>
        <begin position="968"/>
        <end position="1173"/>
    </location>
</feature>
<organism evidence="19 20">
    <name type="scientific">Strigamia maritima</name>
    <name type="common">European centipede</name>
    <name type="synonym">Geophilus maritimus</name>
    <dbReference type="NCBI Taxonomy" id="126957"/>
    <lineage>
        <taxon>Eukaryota</taxon>
        <taxon>Metazoa</taxon>
        <taxon>Ecdysozoa</taxon>
        <taxon>Arthropoda</taxon>
        <taxon>Myriapoda</taxon>
        <taxon>Chilopoda</taxon>
        <taxon>Pleurostigmophora</taxon>
        <taxon>Geophilomorpha</taxon>
        <taxon>Linotaeniidae</taxon>
        <taxon>Strigamia</taxon>
    </lineage>
</organism>
<dbReference type="Pfam" id="PF22981">
    <property type="entry name" value="RM2_Med14"/>
    <property type="match status" value="1"/>
</dbReference>
<dbReference type="InterPro" id="IPR055114">
    <property type="entry name" value="Med14_RM6"/>
</dbReference>
<evidence type="ECO:0000259" key="18">
    <source>
        <dbReference type="Pfam" id="PF25069"/>
    </source>
</evidence>
<dbReference type="Pfam" id="PF08638">
    <property type="entry name" value="Med14"/>
    <property type="match status" value="1"/>
</dbReference>
<dbReference type="Pfam" id="PF25065">
    <property type="entry name" value="RM3_Med14"/>
    <property type="match status" value="1"/>
</dbReference>
<reference evidence="20" key="1">
    <citation type="submission" date="2011-05" db="EMBL/GenBank/DDBJ databases">
        <authorList>
            <person name="Richards S.R."/>
            <person name="Qu J."/>
            <person name="Jiang H."/>
            <person name="Jhangiani S.N."/>
            <person name="Agravi P."/>
            <person name="Goodspeed R."/>
            <person name="Gross S."/>
            <person name="Mandapat C."/>
            <person name="Jackson L."/>
            <person name="Mathew T."/>
            <person name="Pu L."/>
            <person name="Thornton R."/>
            <person name="Saada N."/>
            <person name="Wilczek-Boney K.B."/>
            <person name="Lee S."/>
            <person name="Kovar C."/>
            <person name="Wu Y."/>
            <person name="Scherer S.E."/>
            <person name="Worley K.C."/>
            <person name="Muzny D.M."/>
            <person name="Gibbs R."/>
        </authorList>
    </citation>
    <scope>NUCLEOTIDE SEQUENCE</scope>
    <source>
        <strain evidence="20">Brora</strain>
    </source>
</reference>
<keyword evidence="6 10" id="KW-0010">Activator</keyword>
<keyword evidence="4" id="KW-0677">Repeat</keyword>
<feature type="domain" description="Mediator of RNA polymerase II transcription subunit 14 RM2" evidence="13">
    <location>
        <begin position="301"/>
        <end position="377"/>
    </location>
</feature>
<dbReference type="EnsemblMetazoa" id="SMAR008767-RA">
    <property type="protein sequence ID" value="SMAR008767-PA"/>
    <property type="gene ID" value="SMAR008767"/>
</dbReference>
<keyword evidence="8 10" id="KW-0539">Nucleus</keyword>
<accession>T1J569</accession>
<reference evidence="19" key="2">
    <citation type="submission" date="2015-02" db="UniProtKB">
        <authorList>
            <consortium name="EnsemblMetazoa"/>
        </authorList>
    </citation>
    <scope>IDENTIFICATION</scope>
</reference>
<dbReference type="InterPro" id="IPR056877">
    <property type="entry name" value="Med14_C"/>
</dbReference>
<comment type="function">
    <text evidence="10">Component of the Mediator complex, a coactivator involved in the regulated transcription of nearly all RNA polymerase II-dependent genes. Mediator functions as a bridge to convey information from gene-specific regulatory proteins to the basal RNA polymerase II transcription machinery. Mediator is recruited to promoters by direct interactions with regulatory proteins and serves as a scaffold for the assembly of a functional preinitiation complex with RNA polymerase II and the general transcription factors.</text>
</comment>
<dbReference type="eggNOG" id="KOG1875">
    <property type="taxonomic scope" value="Eukaryota"/>
</dbReference>
<evidence type="ECO:0000256" key="6">
    <source>
        <dbReference type="ARBA" id="ARBA00023159"/>
    </source>
</evidence>
<evidence type="ECO:0000259" key="17">
    <source>
        <dbReference type="Pfam" id="PF25067"/>
    </source>
</evidence>
<dbReference type="Pfam" id="PF22983">
    <property type="entry name" value="RM8_Med14"/>
    <property type="match status" value="1"/>
</dbReference>
<comment type="similarity">
    <text evidence="2 10">Belongs to the Mediator complex subunit 14 family.</text>
</comment>
<feature type="compositionally biased region" description="Polar residues" evidence="11">
    <location>
        <begin position="1124"/>
        <end position="1139"/>
    </location>
</feature>
<dbReference type="HOGENOM" id="CLU_001928_0_0_1"/>
<comment type="subunit">
    <text evidence="10">Component of the Mediator complex.</text>
</comment>
<dbReference type="EMBL" id="JH431851">
    <property type="status" value="NOT_ANNOTATED_CDS"/>
    <property type="molecule type" value="Genomic_DNA"/>
</dbReference>
<dbReference type="Pfam" id="PF25069">
    <property type="entry name" value="Med14_C"/>
    <property type="match status" value="1"/>
</dbReference>
<feature type="domain" description="Mediator complex subunit MED14 N-terminal" evidence="12">
    <location>
        <begin position="32"/>
        <end position="221"/>
    </location>
</feature>
<evidence type="ECO:0000256" key="4">
    <source>
        <dbReference type="ARBA" id="ARBA00022737"/>
    </source>
</evidence>
<evidence type="ECO:0000259" key="14">
    <source>
        <dbReference type="Pfam" id="PF22983"/>
    </source>
</evidence>
<dbReference type="InterPro" id="IPR056879">
    <property type="entry name" value="RM3_Med14"/>
</dbReference>
<evidence type="ECO:0000256" key="5">
    <source>
        <dbReference type="ARBA" id="ARBA00023015"/>
    </source>
</evidence>
<dbReference type="PANTHER" id="PTHR12809">
    <property type="entry name" value="MEDIATOR COMPLEX SUBUNIT"/>
    <property type="match status" value="1"/>
</dbReference>
<dbReference type="InterPro" id="IPR055122">
    <property type="entry name" value="Med14_N"/>
</dbReference>
<keyword evidence="20" id="KW-1185">Reference proteome</keyword>